<evidence type="ECO:0000256" key="3">
    <source>
        <dbReference type="ARBA" id="ARBA00023125"/>
    </source>
</evidence>
<dbReference type="InterPro" id="IPR020449">
    <property type="entry name" value="Tscrpt_reg_AraC-type_HTH"/>
</dbReference>
<dbReference type="Gene3D" id="1.10.10.60">
    <property type="entry name" value="Homeodomain-like"/>
    <property type="match status" value="2"/>
</dbReference>
<sequence>MSQLADSFDFLHHSPLMKKFSFQAYLVAGFTPITTDSPLDYFINRPNGMKGYILNLTLSGQGDITSGNDHRACHPGDLLLFPPGIPHYYGRAAHSDSWDHLWVYFRPRSYWIDWLNWQTSGCAIGQLSLPSQGKMEEVMTLFKDILTHSDSGGQLSEALAMNALEKLILHCQQLLPLHNNPKRDRRISQVCLYLNEHLDRDIKIDELAQRVFLSPSRLAHLFKQELNTTILCWREEQRINRAKTLLQVSQQPIAKIAQTVGYEDQLYFSRIFRKHLSVSPTQYRRNFEERDASRDPESAP</sequence>
<dbReference type="PANTHER" id="PTHR46796:SF13">
    <property type="entry name" value="HTH-TYPE TRANSCRIPTIONAL ACTIVATOR RHAS"/>
    <property type="match status" value="1"/>
</dbReference>
<reference evidence="8 9" key="1">
    <citation type="journal article" date="2019" name="Environ. Microbiol.">
        <title>Species interactions and distinct microbial communities in high Arctic permafrost affected cryosols are associated with the CH4 and CO2 gas fluxes.</title>
        <authorList>
            <person name="Altshuler I."/>
            <person name="Hamel J."/>
            <person name="Turney S."/>
            <person name="Magnuson E."/>
            <person name="Levesque R."/>
            <person name="Greer C."/>
            <person name="Whyte L.G."/>
        </authorList>
    </citation>
    <scope>NUCLEOTIDE SEQUENCE [LARGE SCALE GENOMIC DNA]</scope>
    <source>
        <strain evidence="8 9">E4</strain>
    </source>
</reference>
<accession>A0A502GU13</accession>
<dbReference type="PANTHER" id="PTHR46796">
    <property type="entry name" value="HTH-TYPE TRANSCRIPTIONAL ACTIVATOR RHAS-RELATED"/>
    <property type="match status" value="1"/>
</dbReference>
<dbReference type="AlphaFoldDB" id="A0A502GU13"/>
<organism evidence="8 9">
    <name type="scientific">Ewingella americana</name>
    <dbReference type="NCBI Taxonomy" id="41202"/>
    <lineage>
        <taxon>Bacteria</taxon>
        <taxon>Pseudomonadati</taxon>
        <taxon>Pseudomonadota</taxon>
        <taxon>Gammaproteobacteria</taxon>
        <taxon>Enterobacterales</taxon>
        <taxon>Yersiniaceae</taxon>
        <taxon>Ewingella</taxon>
    </lineage>
</organism>
<dbReference type="PROSITE" id="PS01124">
    <property type="entry name" value="HTH_ARAC_FAMILY_2"/>
    <property type="match status" value="1"/>
</dbReference>
<keyword evidence="3" id="KW-0238">DNA-binding</keyword>
<dbReference type="SMART" id="SM00342">
    <property type="entry name" value="HTH_ARAC"/>
    <property type="match status" value="1"/>
</dbReference>
<dbReference type="Gene3D" id="2.60.120.280">
    <property type="entry name" value="Regulatory protein AraC"/>
    <property type="match status" value="1"/>
</dbReference>
<dbReference type="InterPro" id="IPR018062">
    <property type="entry name" value="HTH_AraC-typ_CS"/>
</dbReference>
<dbReference type="OrthoDB" id="9803764at2"/>
<dbReference type="Pfam" id="PF12833">
    <property type="entry name" value="HTH_18"/>
    <property type="match status" value="1"/>
</dbReference>
<keyword evidence="9" id="KW-1185">Reference proteome</keyword>
<dbReference type="InterPro" id="IPR037923">
    <property type="entry name" value="HTH-like"/>
</dbReference>
<dbReference type="PROSITE" id="PS00041">
    <property type="entry name" value="HTH_ARAC_FAMILY_1"/>
    <property type="match status" value="1"/>
</dbReference>
<keyword evidence="1" id="KW-0963">Cytoplasm</keyword>
<dbReference type="RefSeq" id="WP_140470036.1">
    <property type="nucleotide sequence ID" value="NZ_RCZD01000001.1"/>
</dbReference>
<dbReference type="Proteomes" id="UP000317663">
    <property type="component" value="Unassembled WGS sequence"/>
</dbReference>
<feature type="domain" description="HTH araC/xylS-type" evidence="7">
    <location>
        <begin position="188"/>
        <end position="286"/>
    </location>
</feature>
<evidence type="ECO:0000256" key="4">
    <source>
        <dbReference type="ARBA" id="ARBA00023159"/>
    </source>
</evidence>
<name>A0A502GU13_9GAMM</name>
<dbReference type="GO" id="GO:0043565">
    <property type="term" value="F:sequence-specific DNA binding"/>
    <property type="evidence" value="ECO:0007669"/>
    <property type="project" value="InterPro"/>
</dbReference>
<comment type="caution">
    <text evidence="8">The sequence shown here is derived from an EMBL/GenBank/DDBJ whole genome shotgun (WGS) entry which is preliminary data.</text>
</comment>
<evidence type="ECO:0000256" key="5">
    <source>
        <dbReference type="ARBA" id="ARBA00023163"/>
    </source>
</evidence>
<dbReference type="PRINTS" id="PR00032">
    <property type="entry name" value="HTHARAC"/>
</dbReference>
<dbReference type="NCBIfam" id="NF007860">
    <property type="entry name" value="PRK10572.1"/>
    <property type="match status" value="1"/>
</dbReference>
<evidence type="ECO:0000256" key="6">
    <source>
        <dbReference type="ARBA" id="ARBA00044978"/>
    </source>
</evidence>
<proteinExistence type="predicted"/>
<dbReference type="SUPFAM" id="SSF46689">
    <property type="entry name" value="Homeodomain-like"/>
    <property type="match status" value="2"/>
</dbReference>
<dbReference type="SUPFAM" id="SSF51215">
    <property type="entry name" value="Regulatory protein AraC"/>
    <property type="match status" value="1"/>
</dbReference>
<dbReference type="InterPro" id="IPR003313">
    <property type="entry name" value="AraC-bd"/>
</dbReference>
<dbReference type="GO" id="GO:0003700">
    <property type="term" value="F:DNA-binding transcription factor activity"/>
    <property type="evidence" value="ECO:0007669"/>
    <property type="project" value="InterPro"/>
</dbReference>
<gene>
    <name evidence="8" type="primary">araC</name>
    <name evidence="8" type="ORF">EAH77_01515</name>
</gene>
<dbReference type="EMBL" id="RCZD01000001">
    <property type="protein sequence ID" value="TPG64952.1"/>
    <property type="molecule type" value="Genomic_DNA"/>
</dbReference>
<keyword evidence="2" id="KW-0805">Transcription regulation</keyword>
<evidence type="ECO:0000256" key="2">
    <source>
        <dbReference type="ARBA" id="ARBA00023015"/>
    </source>
</evidence>
<evidence type="ECO:0000256" key="1">
    <source>
        <dbReference type="ARBA" id="ARBA00022490"/>
    </source>
</evidence>
<dbReference type="InterPro" id="IPR009057">
    <property type="entry name" value="Homeodomain-like_sf"/>
</dbReference>
<evidence type="ECO:0000313" key="9">
    <source>
        <dbReference type="Proteomes" id="UP000317663"/>
    </source>
</evidence>
<keyword evidence="5" id="KW-0804">Transcription</keyword>
<dbReference type="InterPro" id="IPR018060">
    <property type="entry name" value="HTH_AraC"/>
</dbReference>
<dbReference type="InterPro" id="IPR050204">
    <property type="entry name" value="AraC_XylS_family_regulators"/>
</dbReference>
<keyword evidence="4" id="KW-0010">Activator</keyword>
<dbReference type="Pfam" id="PF02311">
    <property type="entry name" value="AraC_binding"/>
    <property type="match status" value="1"/>
</dbReference>
<evidence type="ECO:0000313" key="8">
    <source>
        <dbReference type="EMBL" id="TPG64952.1"/>
    </source>
</evidence>
<protein>
    <recommendedName>
        <fullName evidence="6">Arabinose operon regulatory protein</fullName>
    </recommendedName>
</protein>
<evidence type="ECO:0000259" key="7">
    <source>
        <dbReference type="PROSITE" id="PS01124"/>
    </source>
</evidence>